<organism evidence="3 4">
    <name type="scientific">Umezawaea tangerina</name>
    <dbReference type="NCBI Taxonomy" id="84725"/>
    <lineage>
        <taxon>Bacteria</taxon>
        <taxon>Bacillati</taxon>
        <taxon>Actinomycetota</taxon>
        <taxon>Actinomycetes</taxon>
        <taxon>Pseudonocardiales</taxon>
        <taxon>Pseudonocardiaceae</taxon>
        <taxon>Umezawaea</taxon>
    </lineage>
</organism>
<comment type="caution">
    <text evidence="3">The sequence shown here is derived from an EMBL/GenBank/DDBJ whole genome shotgun (WGS) entry which is preliminary data.</text>
</comment>
<comment type="similarity">
    <text evidence="1 2">Belongs to the arylamine N-acetyltransferase family.</text>
</comment>
<dbReference type="Gene3D" id="2.40.128.150">
    <property type="entry name" value="Cysteine proteinases"/>
    <property type="match status" value="1"/>
</dbReference>
<dbReference type="SUPFAM" id="SSF54001">
    <property type="entry name" value="Cysteine proteinases"/>
    <property type="match status" value="1"/>
</dbReference>
<dbReference type="PANTHER" id="PTHR11786:SF0">
    <property type="entry name" value="ARYLAMINE N-ACETYLTRANSFERASE 4-RELATED"/>
    <property type="match status" value="1"/>
</dbReference>
<evidence type="ECO:0000256" key="1">
    <source>
        <dbReference type="ARBA" id="ARBA00006547"/>
    </source>
</evidence>
<dbReference type="GO" id="GO:0016407">
    <property type="term" value="F:acetyltransferase activity"/>
    <property type="evidence" value="ECO:0007669"/>
    <property type="project" value="InterPro"/>
</dbReference>
<dbReference type="InterPro" id="IPR001447">
    <property type="entry name" value="Arylamine_N-AcTrfase"/>
</dbReference>
<dbReference type="EMBL" id="PVTF01000023">
    <property type="protein sequence ID" value="PRY31015.1"/>
    <property type="molecule type" value="Genomic_DNA"/>
</dbReference>
<reference evidence="3 4" key="1">
    <citation type="submission" date="2018-03" db="EMBL/GenBank/DDBJ databases">
        <title>Genomic Encyclopedia of Archaeal and Bacterial Type Strains, Phase II (KMG-II): from individual species to whole genera.</title>
        <authorList>
            <person name="Goeker M."/>
        </authorList>
    </citation>
    <scope>NUCLEOTIDE SEQUENCE [LARGE SCALE GENOMIC DNA]</scope>
    <source>
        <strain evidence="3 4">DSM 44720</strain>
    </source>
</reference>
<keyword evidence="4" id="KW-1185">Reference proteome</keyword>
<keyword evidence="3" id="KW-0808">Transferase</keyword>
<dbReference type="Pfam" id="PF00797">
    <property type="entry name" value="Acetyltransf_2"/>
    <property type="match status" value="1"/>
</dbReference>
<proteinExistence type="inferred from homology"/>
<dbReference type="PANTHER" id="PTHR11786">
    <property type="entry name" value="N-HYDROXYARYLAMINE O-ACETYLTRANSFERASE"/>
    <property type="match status" value="1"/>
</dbReference>
<gene>
    <name evidence="3" type="ORF">CLV43_123117</name>
</gene>
<dbReference type="PRINTS" id="PR01543">
    <property type="entry name" value="ANATRNSFRASE"/>
</dbReference>
<protein>
    <submittedName>
        <fullName evidence="3">N-hydroxyarylamine O-acetyltransferase</fullName>
    </submittedName>
</protein>
<dbReference type="Gene3D" id="3.30.2140.10">
    <property type="entry name" value="Arylamine N-acetyltransferase"/>
    <property type="match status" value="1"/>
</dbReference>
<dbReference type="InterPro" id="IPR038765">
    <property type="entry name" value="Papain-like_cys_pep_sf"/>
</dbReference>
<dbReference type="Proteomes" id="UP000239494">
    <property type="component" value="Unassembled WGS sequence"/>
</dbReference>
<sequence>MIDAYLDRIGATRTTSPADLQELHLRAVPFENLSIHLGEPIVLDEDALVAKIATGRRGGFCYELNGAFAVLLRALGHPVHHLAARVYLGDRLSAPFEHLALRVDDTLLDVGFGDFALRPLSLTSRADQPDAEGVFRVVEAESGDLDVYQDDEPQYRLELRPRTLSDFAPMCWYQQHFPGSPFAKAPLATLPTGEGRVTVSGHRVITTVGGVKEEREVGDAELLGVYREVFGIELDRVPGRSDSAAPASRRAD</sequence>
<evidence type="ECO:0000256" key="2">
    <source>
        <dbReference type="RuleBase" id="RU003452"/>
    </source>
</evidence>
<accession>A0A2T0SC59</accession>
<evidence type="ECO:0000313" key="4">
    <source>
        <dbReference type="Proteomes" id="UP000239494"/>
    </source>
</evidence>
<dbReference type="AlphaFoldDB" id="A0A2T0SC59"/>
<evidence type="ECO:0000313" key="3">
    <source>
        <dbReference type="EMBL" id="PRY31015.1"/>
    </source>
</evidence>
<name>A0A2T0SC59_9PSEU</name>